<dbReference type="EMBL" id="NIOF01000001">
    <property type="protein sequence ID" value="OWQ93802.1"/>
    <property type="molecule type" value="Genomic_DNA"/>
</dbReference>
<dbReference type="Gene3D" id="1.10.260.40">
    <property type="entry name" value="lambda repressor-like DNA-binding domains"/>
    <property type="match status" value="1"/>
</dbReference>
<organism evidence="3 4">
    <name type="scientific">Roseateles aquatilis</name>
    <dbReference type="NCBI Taxonomy" id="431061"/>
    <lineage>
        <taxon>Bacteria</taxon>
        <taxon>Pseudomonadati</taxon>
        <taxon>Pseudomonadota</taxon>
        <taxon>Betaproteobacteria</taxon>
        <taxon>Burkholderiales</taxon>
        <taxon>Sphaerotilaceae</taxon>
        <taxon>Roseateles</taxon>
    </lineage>
</organism>
<dbReference type="CDD" id="cd00093">
    <property type="entry name" value="HTH_XRE"/>
    <property type="match status" value="1"/>
</dbReference>
<feature type="compositionally biased region" description="Low complexity" evidence="1">
    <location>
        <begin position="82"/>
        <end position="94"/>
    </location>
</feature>
<dbReference type="PROSITE" id="PS50943">
    <property type="entry name" value="HTH_CROC1"/>
    <property type="match status" value="1"/>
</dbReference>
<reference evidence="3 4" key="1">
    <citation type="journal article" date="2008" name="Int. J. Syst. Evol. Microbiol.">
        <title>Description of Roseateles aquatilis sp. nov. and Roseateles terrae sp. nov., in the class Betaproteobacteria, and emended description of the genus Roseateles.</title>
        <authorList>
            <person name="Gomila M."/>
            <person name="Bowien B."/>
            <person name="Falsen E."/>
            <person name="Moore E.R."/>
            <person name="Lalucat J."/>
        </authorList>
    </citation>
    <scope>NUCLEOTIDE SEQUENCE [LARGE SCALE GENOMIC DNA]</scope>
    <source>
        <strain evidence="3 4">CCUG 48205</strain>
    </source>
</reference>
<comment type="caution">
    <text evidence="3">The sequence shown here is derived from an EMBL/GenBank/DDBJ whole genome shotgun (WGS) entry which is preliminary data.</text>
</comment>
<keyword evidence="4" id="KW-1185">Reference proteome</keyword>
<gene>
    <name evidence="3" type="ORF">CDN99_05030</name>
</gene>
<accession>A0A246JMG8</accession>
<dbReference type="Pfam" id="PF13560">
    <property type="entry name" value="HTH_31"/>
    <property type="match status" value="1"/>
</dbReference>
<evidence type="ECO:0000313" key="4">
    <source>
        <dbReference type="Proteomes" id="UP000197468"/>
    </source>
</evidence>
<dbReference type="RefSeq" id="WP_088383083.1">
    <property type="nucleotide sequence ID" value="NZ_NIOF01000001.1"/>
</dbReference>
<dbReference type="AlphaFoldDB" id="A0A246JMG8"/>
<evidence type="ECO:0000259" key="2">
    <source>
        <dbReference type="PROSITE" id="PS50943"/>
    </source>
</evidence>
<dbReference type="Proteomes" id="UP000197468">
    <property type="component" value="Unassembled WGS sequence"/>
</dbReference>
<evidence type="ECO:0000313" key="3">
    <source>
        <dbReference type="EMBL" id="OWQ93802.1"/>
    </source>
</evidence>
<dbReference type="SMART" id="SM00530">
    <property type="entry name" value="HTH_XRE"/>
    <property type="match status" value="1"/>
</dbReference>
<feature type="domain" description="HTH cro/C1-type" evidence="2">
    <location>
        <begin position="15"/>
        <end position="68"/>
    </location>
</feature>
<sequence length="100" mass="11083">MNFRLQTPDQLAAHLRALRRRQGLSQSEVGQRMGVSQSRFARIENDPSSVSFDQLLHLLHVLGTEVVLETDDRRFRKGTAAPPNDGDPSSGSGSALDEPW</sequence>
<protein>
    <recommendedName>
        <fullName evidence="2">HTH cro/C1-type domain-containing protein</fullName>
    </recommendedName>
</protein>
<evidence type="ECO:0000256" key="1">
    <source>
        <dbReference type="SAM" id="MobiDB-lite"/>
    </source>
</evidence>
<proteinExistence type="predicted"/>
<dbReference type="InterPro" id="IPR001387">
    <property type="entry name" value="Cro/C1-type_HTH"/>
</dbReference>
<dbReference type="OrthoDB" id="8757559at2"/>
<dbReference type="InterPro" id="IPR010982">
    <property type="entry name" value="Lambda_DNA-bd_dom_sf"/>
</dbReference>
<feature type="region of interest" description="Disordered" evidence="1">
    <location>
        <begin position="73"/>
        <end position="100"/>
    </location>
</feature>
<name>A0A246JMG8_9BURK</name>
<dbReference type="GO" id="GO:0003677">
    <property type="term" value="F:DNA binding"/>
    <property type="evidence" value="ECO:0007669"/>
    <property type="project" value="InterPro"/>
</dbReference>
<dbReference type="SUPFAM" id="SSF47413">
    <property type="entry name" value="lambda repressor-like DNA-binding domains"/>
    <property type="match status" value="1"/>
</dbReference>